<dbReference type="GO" id="GO:0006397">
    <property type="term" value="P:mRNA processing"/>
    <property type="evidence" value="ECO:0007669"/>
    <property type="project" value="UniProtKB-KW"/>
</dbReference>
<dbReference type="GO" id="GO:0071013">
    <property type="term" value="C:catalytic step 2 spliceosome"/>
    <property type="evidence" value="ECO:0007669"/>
    <property type="project" value="TreeGrafter"/>
</dbReference>
<feature type="coiled-coil region" evidence="7">
    <location>
        <begin position="146"/>
        <end position="173"/>
    </location>
</feature>
<keyword evidence="5" id="KW-0508">mRNA splicing</keyword>
<dbReference type="OrthoDB" id="205794at2759"/>
<evidence type="ECO:0000313" key="9">
    <source>
        <dbReference type="EMBL" id="RAR05728.1"/>
    </source>
</evidence>
<keyword evidence="10" id="KW-1185">Reference proteome</keyword>
<sequence length="222" mass="24778">MPLIQESYDDLPYVDTELDAASLAAAKASIDADIRAAGVDCSDMHPALIPAAAKYTPTFSDFISREHARLDDDPASKLSGVDLKRYEDVDPPENTTPTSDEDRPELLERWNRALKQAYTSSEYVQARLTQLGLLEKFGKNAWLVANSQLEDILKRIEAELADVRKQQEETDMARRAQQDNASGEIKTLEETWRKGVGRVLETEVAAEGLKQQIMDKRRAGAV</sequence>
<dbReference type="STRING" id="183478.A0A364MWL1"/>
<gene>
    <name evidence="9" type="ORF">DDE83_007241</name>
</gene>
<accession>A0A364MWL1</accession>
<keyword evidence="4" id="KW-0747">Spliceosome</keyword>
<dbReference type="GO" id="GO:0008380">
    <property type="term" value="P:RNA splicing"/>
    <property type="evidence" value="ECO:0007669"/>
    <property type="project" value="UniProtKB-KW"/>
</dbReference>
<protein>
    <submittedName>
        <fullName evidence="9">Bcas2 family protein</fullName>
    </submittedName>
</protein>
<evidence type="ECO:0000256" key="8">
    <source>
        <dbReference type="SAM" id="MobiDB-lite"/>
    </source>
</evidence>
<evidence type="ECO:0000256" key="1">
    <source>
        <dbReference type="ARBA" id="ARBA00004123"/>
    </source>
</evidence>
<dbReference type="GO" id="GO:0071011">
    <property type="term" value="C:precatalytic spliceosome"/>
    <property type="evidence" value="ECO:0007669"/>
    <property type="project" value="TreeGrafter"/>
</dbReference>
<dbReference type="InterPro" id="IPR008409">
    <property type="entry name" value="SPF27"/>
</dbReference>
<keyword evidence="7" id="KW-0175">Coiled coil</keyword>
<dbReference type="EMBL" id="QGDH01000127">
    <property type="protein sequence ID" value="RAR05728.1"/>
    <property type="molecule type" value="Genomic_DNA"/>
</dbReference>
<evidence type="ECO:0000256" key="6">
    <source>
        <dbReference type="ARBA" id="ARBA00023242"/>
    </source>
</evidence>
<evidence type="ECO:0000256" key="4">
    <source>
        <dbReference type="ARBA" id="ARBA00022728"/>
    </source>
</evidence>
<dbReference type="PANTHER" id="PTHR13296">
    <property type="entry name" value="BCAS2 PROTEIN"/>
    <property type="match status" value="1"/>
</dbReference>
<keyword evidence="6" id="KW-0539">Nucleus</keyword>
<evidence type="ECO:0000256" key="7">
    <source>
        <dbReference type="SAM" id="Coils"/>
    </source>
</evidence>
<organism evidence="9 10">
    <name type="scientific">Stemphylium lycopersici</name>
    <name type="common">Tomato gray leaf spot disease fungus</name>
    <name type="synonym">Thyrospora lycopersici</name>
    <dbReference type="NCBI Taxonomy" id="183478"/>
    <lineage>
        <taxon>Eukaryota</taxon>
        <taxon>Fungi</taxon>
        <taxon>Dikarya</taxon>
        <taxon>Ascomycota</taxon>
        <taxon>Pezizomycotina</taxon>
        <taxon>Dothideomycetes</taxon>
        <taxon>Pleosporomycetidae</taxon>
        <taxon>Pleosporales</taxon>
        <taxon>Pleosporineae</taxon>
        <taxon>Pleosporaceae</taxon>
        <taxon>Stemphylium</taxon>
    </lineage>
</organism>
<evidence type="ECO:0000256" key="5">
    <source>
        <dbReference type="ARBA" id="ARBA00023187"/>
    </source>
</evidence>
<proteinExistence type="inferred from homology"/>
<dbReference type="AlphaFoldDB" id="A0A364MWL1"/>
<keyword evidence="3" id="KW-0507">mRNA processing</keyword>
<name>A0A364MWL1_STELY</name>
<comment type="similarity">
    <text evidence="2">Belongs to the SPF27 family.</text>
</comment>
<evidence type="ECO:0000256" key="3">
    <source>
        <dbReference type="ARBA" id="ARBA00022664"/>
    </source>
</evidence>
<comment type="caution">
    <text evidence="9">The sequence shown here is derived from an EMBL/GenBank/DDBJ whole genome shotgun (WGS) entry which is preliminary data.</text>
</comment>
<dbReference type="GO" id="GO:0000974">
    <property type="term" value="C:Prp19 complex"/>
    <property type="evidence" value="ECO:0007669"/>
    <property type="project" value="TreeGrafter"/>
</dbReference>
<evidence type="ECO:0000256" key="2">
    <source>
        <dbReference type="ARBA" id="ARBA00010788"/>
    </source>
</evidence>
<feature type="region of interest" description="Disordered" evidence="8">
    <location>
        <begin position="81"/>
        <end position="105"/>
    </location>
</feature>
<evidence type="ECO:0000313" key="10">
    <source>
        <dbReference type="Proteomes" id="UP000249619"/>
    </source>
</evidence>
<dbReference type="Proteomes" id="UP000249619">
    <property type="component" value="Unassembled WGS sequence"/>
</dbReference>
<dbReference type="Pfam" id="PF05700">
    <property type="entry name" value="BCAS2"/>
    <property type="match status" value="1"/>
</dbReference>
<reference evidence="10" key="1">
    <citation type="submission" date="2018-05" db="EMBL/GenBank/DDBJ databases">
        <title>Draft genome sequence of Stemphylium lycopersici strain CIDEFI 213.</title>
        <authorList>
            <person name="Medina R."/>
            <person name="Franco M.E.E."/>
            <person name="Lucentini C.G."/>
            <person name="Saparrat M.C.N."/>
            <person name="Balatti P.A."/>
        </authorList>
    </citation>
    <scope>NUCLEOTIDE SEQUENCE [LARGE SCALE GENOMIC DNA]</scope>
    <source>
        <strain evidence="10">CIDEFI 213</strain>
    </source>
</reference>
<dbReference type="PANTHER" id="PTHR13296:SF0">
    <property type="entry name" value="PRE-MRNA-SPLICING FACTOR SPF27"/>
    <property type="match status" value="1"/>
</dbReference>
<comment type="subcellular location">
    <subcellularLocation>
        <location evidence="1">Nucleus</location>
    </subcellularLocation>
</comment>